<dbReference type="Proteomes" id="UP000789706">
    <property type="component" value="Unassembled WGS sequence"/>
</dbReference>
<comment type="caution">
    <text evidence="2">The sequence shown here is derived from an EMBL/GenBank/DDBJ whole genome shotgun (WGS) entry which is preliminary data.</text>
</comment>
<evidence type="ECO:0000313" key="3">
    <source>
        <dbReference type="Proteomes" id="UP000789706"/>
    </source>
</evidence>
<reference evidence="2" key="1">
    <citation type="submission" date="2021-06" db="EMBL/GenBank/DDBJ databases">
        <authorList>
            <person name="Kallberg Y."/>
            <person name="Tangrot J."/>
            <person name="Rosling A."/>
        </authorList>
    </citation>
    <scope>NUCLEOTIDE SEQUENCE</scope>
    <source>
        <strain evidence="2">AZ414A</strain>
    </source>
</reference>
<evidence type="ECO:0000256" key="1">
    <source>
        <dbReference type="SAM" id="MobiDB-lite"/>
    </source>
</evidence>
<proteinExistence type="predicted"/>
<keyword evidence="3" id="KW-1185">Reference proteome</keyword>
<feature type="compositionally biased region" description="Polar residues" evidence="1">
    <location>
        <begin position="191"/>
        <end position="200"/>
    </location>
</feature>
<accession>A0A9N9D6P3</accession>
<sequence>MSSKKVHKYFKRNSAEWSLKGFLNESEEESFQQKIDLYLRGLENIVKYEKEGKRKEKAQLLLDRYRKAIESQNQRWGTGNQLVFLMLKSISRPSVELERDQQKVSRETSVNFYGNSQNNGDLITSNATKKRCITNISSAESSSATRMVLRKRDPISYEESSEESNWSDSNYIEKRRIKRRSVVKPHLNGPTELSNTTQETIEPVALTQKSSSDSSEKTTKNISIDLKSQTESISDSSDTKLENKNDEQLGASTLLYPVSALPDRKWCLSSGRNVEDVLYVYASKLEYEQPAHSFIVDTSDDDIKNLFTKEEWEEIMNANKKAVPTTTYNPEQHFNYQYVHLVFTYLLDEYESPKNRLMQPHTEGWYATNIWSILIDKAFLNIPNVELVRGRRWDIRSMAFFKIQLIVTSTGESRSQKRVKGHTIENIWGFFKTLETFEGHISSANNQENRDSRVTAFTTPIATAFNGLWGGSCLRLRKDDTRNIPLHLDDVMELIILITNIFQAKLRIKRCIEVLKNEPENETFLQEITQPLSRPTTPPRTVQLAKPTTTPEK</sequence>
<name>A0A9N9D6P3_9GLOM</name>
<dbReference type="OrthoDB" id="2440340at2759"/>
<feature type="region of interest" description="Disordered" evidence="1">
    <location>
        <begin position="183"/>
        <end position="223"/>
    </location>
</feature>
<feature type="non-terminal residue" evidence="2">
    <location>
        <position position="1"/>
    </location>
</feature>
<feature type="region of interest" description="Disordered" evidence="1">
    <location>
        <begin position="531"/>
        <end position="553"/>
    </location>
</feature>
<dbReference type="EMBL" id="CAJVPK010003513">
    <property type="protein sequence ID" value="CAG8628021.1"/>
    <property type="molecule type" value="Genomic_DNA"/>
</dbReference>
<organism evidence="2 3">
    <name type="scientific">Diversispora eburnea</name>
    <dbReference type="NCBI Taxonomy" id="1213867"/>
    <lineage>
        <taxon>Eukaryota</taxon>
        <taxon>Fungi</taxon>
        <taxon>Fungi incertae sedis</taxon>
        <taxon>Mucoromycota</taxon>
        <taxon>Glomeromycotina</taxon>
        <taxon>Glomeromycetes</taxon>
        <taxon>Diversisporales</taxon>
        <taxon>Diversisporaceae</taxon>
        <taxon>Diversispora</taxon>
    </lineage>
</organism>
<gene>
    <name evidence="2" type="ORF">DEBURN_LOCUS10650</name>
</gene>
<protein>
    <submittedName>
        <fullName evidence="2">1095_t:CDS:1</fullName>
    </submittedName>
</protein>
<evidence type="ECO:0000313" key="2">
    <source>
        <dbReference type="EMBL" id="CAG8628021.1"/>
    </source>
</evidence>
<dbReference type="AlphaFoldDB" id="A0A9N9D6P3"/>